<evidence type="ECO:0000256" key="1">
    <source>
        <dbReference type="SAM" id="MobiDB-lite"/>
    </source>
</evidence>
<evidence type="ECO:0000313" key="2">
    <source>
        <dbReference type="EMBL" id="KUO15229.1"/>
    </source>
</evidence>
<dbReference type="OrthoDB" id="4191487at2"/>
<dbReference type="STRING" id="909626.AQJ91_42500"/>
<feature type="compositionally biased region" description="Low complexity" evidence="1">
    <location>
        <begin position="111"/>
        <end position="127"/>
    </location>
</feature>
<evidence type="ECO:0000313" key="3">
    <source>
        <dbReference type="Proteomes" id="UP000053260"/>
    </source>
</evidence>
<proteinExistence type="predicted"/>
<dbReference type="AlphaFoldDB" id="A0A117RY58"/>
<gene>
    <name evidence="2" type="ORF">AQJ91_42500</name>
</gene>
<organism evidence="2 3">
    <name type="scientific">Streptomyces dysideae</name>
    <dbReference type="NCBI Taxonomy" id="909626"/>
    <lineage>
        <taxon>Bacteria</taxon>
        <taxon>Bacillati</taxon>
        <taxon>Actinomycetota</taxon>
        <taxon>Actinomycetes</taxon>
        <taxon>Kitasatosporales</taxon>
        <taxon>Streptomycetaceae</taxon>
        <taxon>Streptomyces</taxon>
    </lineage>
</organism>
<accession>A0A117RY58</accession>
<name>A0A117RY58_9ACTN</name>
<reference evidence="2 3" key="1">
    <citation type="submission" date="2015-10" db="EMBL/GenBank/DDBJ databases">
        <title>Draft genome sequence of Streptomyces sp. RV15, isolated from a marine sponge.</title>
        <authorList>
            <person name="Ruckert C."/>
            <person name="Abdelmohsen U.R."/>
            <person name="Winkler A."/>
            <person name="Hentschel U."/>
            <person name="Kalinowski J."/>
            <person name="Kampfer P."/>
            <person name="Glaeser S."/>
        </authorList>
    </citation>
    <scope>NUCLEOTIDE SEQUENCE [LARGE SCALE GENOMIC DNA]</scope>
    <source>
        <strain evidence="2 3">RV15</strain>
    </source>
</reference>
<keyword evidence="3" id="KW-1185">Reference proteome</keyword>
<comment type="caution">
    <text evidence="2">The sequence shown here is derived from an EMBL/GenBank/DDBJ whole genome shotgun (WGS) entry which is preliminary data.</text>
</comment>
<feature type="region of interest" description="Disordered" evidence="1">
    <location>
        <begin position="60"/>
        <end position="127"/>
    </location>
</feature>
<feature type="compositionally biased region" description="Low complexity" evidence="1">
    <location>
        <begin position="78"/>
        <end position="103"/>
    </location>
</feature>
<dbReference type="Proteomes" id="UP000053260">
    <property type="component" value="Unassembled WGS sequence"/>
</dbReference>
<protein>
    <submittedName>
        <fullName evidence="2">Uncharacterized protein</fullName>
    </submittedName>
</protein>
<sequence>MATATANIPPHLAQWFLIREQFEPVPDTPGLYRLTHPEKDGLRRTRQAVKDLRRHGYQVHTEPALDPGPPQPNVQQGLATPRARVAQAAARPAYLPPALTTTPVPAPRPTTVPGTGIGPSSRPGRGR</sequence>
<dbReference type="EMBL" id="LMXB01000118">
    <property type="protein sequence ID" value="KUO15229.1"/>
    <property type="molecule type" value="Genomic_DNA"/>
</dbReference>